<dbReference type="PROSITE" id="PS00122">
    <property type="entry name" value="CARBOXYLESTERASE_B_1"/>
    <property type="match status" value="1"/>
</dbReference>
<sequence length="522" mass="57338">MLYSALFVPSLAASMVYASSIVNVTIGNATVIGIHNTTLGVETFQGIKYGTAKRFQRIIPPTYNESEVINGTFYGVACPQIPGSNALAVDYGVYGTDEDCTLLDIYRPPNTKSEDRLPVMLWLHGGALTQGAASHYPGYGMVAESIEIRKPIIEISINYRLAVWGFLGGVEASAHNAQNLGLYDQRAALEWVQKYISNFGGDPHAVTIFGQSSGAMSVAYHMLNTTNDLFRAAIMESGSSTSVPCLEPSYYQNVYDGIIDLVGCNTTLDTFECLSTVNETTLSDAATTLYKESTIYSGRPWGVTIDGEIIPDNPAYLTAQGKLLQVPFINGDVLDEGTIFVQPQALNTTSDLLTFVQRDYVARNASFFSNQTSEAQLLELYPDDPALGSPYGTGNVTFWGPEFKRGAAIYGDLHFQAPRRNFLNVAVSQKISAWSYIFDQFITGTDAWEGVFMKFNVSDGPLYELSKQTFAYWASFANNMDPNSDCNPRWEQYTEAKNILNITANGTGTTLIVDDYRQEQMA</sequence>
<reference evidence="5 6" key="1">
    <citation type="journal article" date="2015" name="Fungal Genet. Biol.">
        <title>Evolution of novel wood decay mechanisms in Agaricales revealed by the genome sequences of Fistulina hepatica and Cylindrobasidium torrendii.</title>
        <authorList>
            <person name="Floudas D."/>
            <person name="Held B.W."/>
            <person name="Riley R."/>
            <person name="Nagy L.G."/>
            <person name="Koehler G."/>
            <person name="Ransdell A.S."/>
            <person name="Younus H."/>
            <person name="Chow J."/>
            <person name="Chiniquy J."/>
            <person name="Lipzen A."/>
            <person name="Tritt A."/>
            <person name="Sun H."/>
            <person name="Haridas S."/>
            <person name="LaButti K."/>
            <person name="Ohm R.A."/>
            <person name="Kues U."/>
            <person name="Blanchette R.A."/>
            <person name="Grigoriev I.V."/>
            <person name="Minto R.E."/>
            <person name="Hibbett D.S."/>
        </authorList>
    </citation>
    <scope>NUCLEOTIDE SEQUENCE [LARGE SCALE GENOMIC DNA]</scope>
    <source>
        <strain evidence="5 6">ATCC 64428</strain>
    </source>
</reference>
<dbReference type="Proteomes" id="UP000054144">
    <property type="component" value="Unassembled WGS sequence"/>
</dbReference>
<feature type="signal peptide" evidence="3">
    <location>
        <begin position="1"/>
        <end position="18"/>
    </location>
</feature>
<dbReference type="GO" id="GO:0016787">
    <property type="term" value="F:hydrolase activity"/>
    <property type="evidence" value="ECO:0007669"/>
    <property type="project" value="UniProtKB-KW"/>
</dbReference>
<evidence type="ECO:0000256" key="2">
    <source>
        <dbReference type="ARBA" id="ARBA00022801"/>
    </source>
</evidence>
<keyword evidence="6" id="KW-1185">Reference proteome</keyword>
<dbReference type="PANTHER" id="PTHR11559">
    <property type="entry name" value="CARBOXYLESTERASE"/>
    <property type="match status" value="1"/>
</dbReference>
<keyword evidence="2 3" id="KW-0378">Hydrolase</keyword>
<feature type="chain" id="PRO_5005115264" description="Carboxylic ester hydrolase" evidence="3">
    <location>
        <begin position="19"/>
        <end position="522"/>
    </location>
</feature>
<evidence type="ECO:0000313" key="6">
    <source>
        <dbReference type="Proteomes" id="UP000054144"/>
    </source>
</evidence>
<dbReference type="EMBL" id="KN881628">
    <property type="protein sequence ID" value="KIY53070.1"/>
    <property type="molecule type" value="Genomic_DNA"/>
</dbReference>
<dbReference type="InterPro" id="IPR002018">
    <property type="entry name" value="CarbesteraseB"/>
</dbReference>
<dbReference type="SUPFAM" id="SSF53474">
    <property type="entry name" value="alpha/beta-Hydrolases"/>
    <property type="match status" value="1"/>
</dbReference>
<dbReference type="OrthoDB" id="408631at2759"/>
<name>A0A0D7AMH1_9AGAR</name>
<protein>
    <recommendedName>
        <fullName evidence="3">Carboxylic ester hydrolase</fullName>
        <ecNumber evidence="3">3.1.1.-</ecNumber>
    </recommendedName>
</protein>
<accession>A0A0D7AMH1</accession>
<proteinExistence type="inferred from homology"/>
<dbReference type="InterPro" id="IPR029058">
    <property type="entry name" value="AB_hydrolase_fold"/>
</dbReference>
<evidence type="ECO:0000313" key="5">
    <source>
        <dbReference type="EMBL" id="KIY53070.1"/>
    </source>
</evidence>
<keyword evidence="3" id="KW-0732">Signal</keyword>
<evidence type="ECO:0000256" key="1">
    <source>
        <dbReference type="ARBA" id="ARBA00005964"/>
    </source>
</evidence>
<dbReference type="InterPro" id="IPR050309">
    <property type="entry name" value="Type-B_Carboxylest/Lipase"/>
</dbReference>
<feature type="domain" description="Carboxylesterase type B" evidence="4">
    <location>
        <begin position="24"/>
        <end position="507"/>
    </location>
</feature>
<evidence type="ECO:0000259" key="4">
    <source>
        <dbReference type="Pfam" id="PF00135"/>
    </source>
</evidence>
<dbReference type="InterPro" id="IPR019826">
    <property type="entry name" value="Carboxylesterase_B_AS"/>
</dbReference>
<dbReference type="EC" id="3.1.1.-" evidence="3"/>
<dbReference type="Pfam" id="PF00135">
    <property type="entry name" value="COesterase"/>
    <property type="match status" value="1"/>
</dbReference>
<organism evidence="5 6">
    <name type="scientific">Fistulina hepatica ATCC 64428</name>
    <dbReference type="NCBI Taxonomy" id="1128425"/>
    <lineage>
        <taxon>Eukaryota</taxon>
        <taxon>Fungi</taxon>
        <taxon>Dikarya</taxon>
        <taxon>Basidiomycota</taxon>
        <taxon>Agaricomycotina</taxon>
        <taxon>Agaricomycetes</taxon>
        <taxon>Agaricomycetidae</taxon>
        <taxon>Agaricales</taxon>
        <taxon>Fistulinaceae</taxon>
        <taxon>Fistulina</taxon>
    </lineage>
</organism>
<evidence type="ECO:0000256" key="3">
    <source>
        <dbReference type="RuleBase" id="RU361235"/>
    </source>
</evidence>
<gene>
    <name evidence="5" type="ORF">FISHEDRAFT_33945</name>
</gene>
<dbReference type="Gene3D" id="3.40.50.1820">
    <property type="entry name" value="alpha/beta hydrolase"/>
    <property type="match status" value="1"/>
</dbReference>
<comment type="similarity">
    <text evidence="1 3">Belongs to the type-B carboxylesterase/lipase family.</text>
</comment>
<dbReference type="AlphaFoldDB" id="A0A0D7AMH1"/>